<reference evidence="1 2" key="1">
    <citation type="journal article" date="2014" name="Genome Announc.">
        <title>Genome sequence of the basidiomycetous fungus Pseudozyma aphidis DSM70725, an efficient producer of biosurfactant mannosylerythritol lipids.</title>
        <authorList>
            <person name="Lorenz S."/>
            <person name="Guenther M."/>
            <person name="Grumaz C."/>
            <person name="Rupp S."/>
            <person name="Zibek S."/>
            <person name="Sohn K."/>
        </authorList>
    </citation>
    <scope>NUCLEOTIDE SEQUENCE [LARGE SCALE GENOMIC DNA]</scope>
    <source>
        <strain evidence="2">ATCC 32657 / CBS 517.83 / DSM 70725 / JCM 10318 / NBRC 10182 / NRRL Y-7954 / St-0401</strain>
    </source>
</reference>
<evidence type="ECO:0000313" key="2">
    <source>
        <dbReference type="Proteomes" id="UP000019462"/>
    </source>
</evidence>
<gene>
    <name evidence="1" type="ORF">PaG_06037</name>
</gene>
<organism evidence="1 2">
    <name type="scientific">Moesziomyces aphidis</name>
    <name type="common">Pseudozyma aphidis</name>
    <dbReference type="NCBI Taxonomy" id="84754"/>
    <lineage>
        <taxon>Eukaryota</taxon>
        <taxon>Fungi</taxon>
        <taxon>Dikarya</taxon>
        <taxon>Basidiomycota</taxon>
        <taxon>Ustilaginomycotina</taxon>
        <taxon>Ustilaginomycetes</taxon>
        <taxon>Ustilaginales</taxon>
        <taxon>Ustilaginaceae</taxon>
        <taxon>Moesziomyces</taxon>
    </lineage>
</organism>
<proteinExistence type="predicted"/>
<keyword evidence="2" id="KW-1185">Reference proteome</keyword>
<sequence length="270" mass="30293">MPLTFPPKRSLARAPLLQQTAPPACPPAIVCSSSLLLHLQTFMPASKLRASKLQGQPRVAQTPPPLQLGSDSAVIEMGMQRHEAAGPLRQSVSYEPEVSVSVSTEPGEQRQMRAASFDLHAVRLAAHTISAVVQLRTAMNTYAVYRCEQDSYSSWFAAVQRWQQAIATRGRASVAAKLADNMLNRRFQHEIGRLEIPRQQYANITRIPTLQEVAHWLRIGNREVQHEGLISDLRGMDFSPYADWVSKWMSDRRFHGTLTAAMVHSRRLTF</sequence>
<protein>
    <submittedName>
        <fullName evidence="1">Uncharacterized protein</fullName>
    </submittedName>
</protein>
<dbReference type="OrthoDB" id="412006at2759"/>
<dbReference type="AlphaFoldDB" id="W3VEQ7"/>
<dbReference type="HOGENOM" id="CLU_1031058_0_0_1"/>
<name>W3VEQ7_MOEAP</name>
<dbReference type="EMBL" id="AWNI01000039">
    <property type="protein sequence ID" value="ETS60044.1"/>
    <property type="molecule type" value="Genomic_DNA"/>
</dbReference>
<accession>W3VEQ7</accession>
<comment type="caution">
    <text evidence="1">The sequence shown here is derived from an EMBL/GenBank/DDBJ whole genome shotgun (WGS) entry which is preliminary data.</text>
</comment>
<dbReference type="Proteomes" id="UP000019462">
    <property type="component" value="Unassembled WGS sequence"/>
</dbReference>
<evidence type="ECO:0000313" key="1">
    <source>
        <dbReference type="EMBL" id="ETS60044.1"/>
    </source>
</evidence>